<evidence type="ECO:0000259" key="14">
    <source>
        <dbReference type="Pfam" id="PF00149"/>
    </source>
</evidence>
<dbReference type="OrthoDB" id="348678at2759"/>
<dbReference type="GO" id="GO:0000324">
    <property type="term" value="C:fungal-type vacuole"/>
    <property type="evidence" value="ECO:0007669"/>
    <property type="project" value="TreeGrafter"/>
</dbReference>
<keyword evidence="10 13" id="KW-0472">Membrane</keyword>
<evidence type="ECO:0000313" key="16">
    <source>
        <dbReference type="Proteomes" id="UP000789831"/>
    </source>
</evidence>
<dbReference type="EMBL" id="CAJVPL010000930">
    <property type="protein sequence ID" value="CAG8541052.1"/>
    <property type="molecule type" value="Genomic_DNA"/>
</dbReference>
<dbReference type="SUPFAM" id="SSF56300">
    <property type="entry name" value="Metallo-dependent phosphatases"/>
    <property type="match status" value="1"/>
</dbReference>
<evidence type="ECO:0000256" key="3">
    <source>
        <dbReference type="ARBA" id="ARBA00012459"/>
    </source>
</evidence>
<dbReference type="GO" id="GO:0000298">
    <property type="term" value="F:endopolyphosphatase activity"/>
    <property type="evidence" value="ECO:0007669"/>
    <property type="project" value="UniProtKB-EC"/>
</dbReference>
<feature type="compositionally biased region" description="Basic and acidic residues" evidence="12">
    <location>
        <begin position="371"/>
        <end position="383"/>
    </location>
</feature>
<dbReference type="GO" id="GO:0008081">
    <property type="term" value="F:phosphoric diester hydrolase activity"/>
    <property type="evidence" value="ECO:0007669"/>
    <property type="project" value="TreeGrafter"/>
</dbReference>
<keyword evidence="5" id="KW-0926">Vacuole</keyword>
<dbReference type="EC" id="3.6.1.10" evidence="3"/>
<dbReference type="InterPro" id="IPR012358">
    <property type="entry name" value="EndopolyPtase_N1"/>
</dbReference>
<name>A0A9N9AQ93_9GLOM</name>
<dbReference type="Proteomes" id="UP000789831">
    <property type="component" value="Unassembled WGS sequence"/>
</dbReference>
<keyword evidence="6 13" id="KW-0812">Transmembrane</keyword>
<evidence type="ECO:0000256" key="5">
    <source>
        <dbReference type="ARBA" id="ARBA00022554"/>
    </source>
</evidence>
<proteinExistence type="inferred from homology"/>
<feature type="region of interest" description="Disordered" evidence="12">
    <location>
        <begin position="358"/>
        <end position="383"/>
    </location>
</feature>
<evidence type="ECO:0000256" key="12">
    <source>
        <dbReference type="SAM" id="MobiDB-lite"/>
    </source>
</evidence>
<dbReference type="AlphaFoldDB" id="A0A9N9AQ93"/>
<evidence type="ECO:0000256" key="1">
    <source>
        <dbReference type="ARBA" id="ARBA00004576"/>
    </source>
</evidence>
<comment type="caution">
    <text evidence="15">The sequence shown here is derived from an EMBL/GenBank/DDBJ whole genome shotgun (WGS) entry which is preliminary data.</text>
</comment>
<dbReference type="InterPro" id="IPR004843">
    <property type="entry name" value="Calcineurin-like_PHP"/>
</dbReference>
<keyword evidence="9 13" id="KW-1133">Transmembrane helix</keyword>
<dbReference type="Pfam" id="PF00149">
    <property type="entry name" value="Metallophos"/>
    <property type="match status" value="1"/>
</dbReference>
<feature type="domain" description="Calcineurin-like phosphoesterase" evidence="14">
    <location>
        <begin position="41"/>
        <end position="298"/>
    </location>
</feature>
<evidence type="ECO:0000256" key="4">
    <source>
        <dbReference type="ARBA" id="ARBA00014458"/>
    </source>
</evidence>
<comment type="subcellular location">
    <subcellularLocation>
        <location evidence="1">Vacuole membrane</location>
        <topology evidence="1">Single-pass type II membrane protein</topology>
    </subcellularLocation>
</comment>
<dbReference type="InterPro" id="IPR029052">
    <property type="entry name" value="Metallo-depent_PP-like"/>
</dbReference>
<dbReference type="GO" id="GO:0005774">
    <property type="term" value="C:vacuolar membrane"/>
    <property type="evidence" value="ECO:0007669"/>
    <property type="project" value="UniProtKB-SubCell"/>
</dbReference>
<keyword evidence="7" id="KW-0378">Hydrolase</keyword>
<evidence type="ECO:0000256" key="7">
    <source>
        <dbReference type="ARBA" id="ARBA00022801"/>
    </source>
</evidence>
<keyword evidence="8" id="KW-0735">Signal-anchor</keyword>
<evidence type="ECO:0000256" key="11">
    <source>
        <dbReference type="ARBA" id="ARBA00023180"/>
    </source>
</evidence>
<sequence length="573" mass="65220">MRQLPAWLLVAVPALILWTIWINTLIGSNFLNNASTKLHGNFLHITDLHPDPNYKTNATARSSCHKMDNVRIQKKPAHMKVGTSGAWGAPATICDTPIQLVDATFDWLAANWADKLDFIIWTGDNSRHDSDEKKPRKLKEIMDLNRMIADKFLTAFSATKHLHPRRNKKAPKLIPIVPSLGNNDVYPSNIVEQGPNSILDTYMDIWSAFIPKSQLSTFRLGGYYVTEVIPKRLIVVSLNTLYFFESNTAVKGCRATDEPGTVEMSWLNQVLHKAQKKGMKAYLTGHVAPSKKRYTQSCWNKYGRIANKYHDTILGHLYGHANMDHFYFVRSKGGKTKSPFAQTTNTEENDNHETIVEEESNAVESSLSSEEETHTEENDEDGKVEANVYDINRYVHRLLDHYKEVPLITREMAYQYSVINVNPSVIPTFFPALRIYQYNTTEIINLNAINASKGKNGDYDEVHKNTFLSPIGFVQYFVNLTKANENPDQIPEYEVEYTTKGDYHMTDLTIDSWLRLARRIAKDGLKGSLWKKFRNHLMVGSRDVLKSRMECAEGRDCTRVKGPGDYLASLGGY</sequence>
<dbReference type="InterPro" id="IPR041805">
    <property type="entry name" value="ASMase/PPN1_MPP"/>
</dbReference>
<keyword evidence="11" id="KW-0325">Glycoprotein</keyword>
<accession>A0A9N9AQ93</accession>
<evidence type="ECO:0000256" key="8">
    <source>
        <dbReference type="ARBA" id="ARBA00022968"/>
    </source>
</evidence>
<gene>
    <name evidence="15" type="ORF">AGERDE_LOCUS6186</name>
</gene>
<dbReference type="GO" id="GO:0006798">
    <property type="term" value="P:polyphosphate catabolic process"/>
    <property type="evidence" value="ECO:0007669"/>
    <property type="project" value="TreeGrafter"/>
</dbReference>
<comment type="similarity">
    <text evidence="2">Belongs to the endopolyphosphatase PPN1 family.</text>
</comment>
<dbReference type="GO" id="GO:0005615">
    <property type="term" value="C:extracellular space"/>
    <property type="evidence" value="ECO:0007669"/>
    <property type="project" value="TreeGrafter"/>
</dbReference>
<evidence type="ECO:0000313" key="15">
    <source>
        <dbReference type="EMBL" id="CAG8541052.1"/>
    </source>
</evidence>
<dbReference type="CDD" id="cd00842">
    <property type="entry name" value="MPP_ASMase"/>
    <property type="match status" value="1"/>
</dbReference>
<evidence type="ECO:0000256" key="10">
    <source>
        <dbReference type="ARBA" id="ARBA00023136"/>
    </source>
</evidence>
<protein>
    <recommendedName>
        <fullName evidence="4">Endopolyphosphatase</fullName>
        <ecNumber evidence="3">3.6.1.10</ecNumber>
    </recommendedName>
</protein>
<keyword evidence="16" id="KW-1185">Reference proteome</keyword>
<feature type="transmembrane region" description="Helical" evidence="13">
    <location>
        <begin position="7"/>
        <end position="26"/>
    </location>
</feature>
<organism evidence="15 16">
    <name type="scientific">Ambispora gerdemannii</name>
    <dbReference type="NCBI Taxonomy" id="144530"/>
    <lineage>
        <taxon>Eukaryota</taxon>
        <taxon>Fungi</taxon>
        <taxon>Fungi incertae sedis</taxon>
        <taxon>Mucoromycota</taxon>
        <taxon>Glomeromycotina</taxon>
        <taxon>Glomeromycetes</taxon>
        <taxon>Archaeosporales</taxon>
        <taxon>Ambisporaceae</taxon>
        <taxon>Ambispora</taxon>
    </lineage>
</organism>
<dbReference type="GO" id="GO:0004309">
    <property type="term" value="F:exopolyphosphatase activity"/>
    <property type="evidence" value="ECO:0007669"/>
    <property type="project" value="TreeGrafter"/>
</dbReference>
<reference evidence="15" key="1">
    <citation type="submission" date="2021-06" db="EMBL/GenBank/DDBJ databases">
        <authorList>
            <person name="Kallberg Y."/>
            <person name="Tangrot J."/>
            <person name="Rosling A."/>
        </authorList>
    </citation>
    <scope>NUCLEOTIDE SEQUENCE</scope>
    <source>
        <strain evidence="15">MT106</strain>
    </source>
</reference>
<evidence type="ECO:0000256" key="9">
    <source>
        <dbReference type="ARBA" id="ARBA00022989"/>
    </source>
</evidence>
<dbReference type="PANTHER" id="PTHR10340:SF55">
    <property type="entry name" value="ENDOPOLYPHOSPHATASE"/>
    <property type="match status" value="1"/>
</dbReference>
<dbReference type="PIRSF" id="PIRSF027093">
    <property type="entry name" value="EndopolyPtase_N1"/>
    <property type="match status" value="1"/>
</dbReference>
<evidence type="ECO:0000256" key="2">
    <source>
        <dbReference type="ARBA" id="ARBA00010399"/>
    </source>
</evidence>
<evidence type="ECO:0000256" key="13">
    <source>
        <dbReference type="SAM" id="Phobius"/>
    </source>
</evidence>
<evidence type="ECO:0000256" key="6">
    <source>
        <dbReference type="ARBA" id="ARBA00022692"/>
    </source>
</evidence>
<dbReference type="PANTHER" id="PTHR10340">
    <property type="entry name" value="SPHINGOMYELIN PHOSPHODIESTERASE"/>
    <property type="match status" value="1"/>
</dbReference>